<gene>
    <name evidence="14" type="ORF">K4G66_10825</name>
</gene>
<dbReference type="GO" id="GO:0015252">
    <property type="term" value="F:proton channel activity"/>
    <property type="evidence" value="ECO:0007669"/>
    <property type="project" value="InterPro"/>
</dbReference>
<protein>
    <submittedName>
        <fullName evidence="14">TMEM175 family protein</fullName>
    </submittedName>
</protein>
<keyword evidence="7" id="KW-0630">Potassium</keyword>
<keyword evidence="9" id="KW-0406">Ion transport</keyword>
<proteinExistence type="inferred from homology"/>
<evidence type="ECO:0000313" key="14">
    <source>
        <dbReference type="EMBL" id="WKN39190.1"/>
    </source>
</evidence>
<evidence type="ECO:0000256" key="8">
    <source>
        <dbReference type="ARBA" id="ARBA00022989"/>
    </source>
</evidence>
<keyword evidence="4" id="KW-0633">Potassium transport</keyword>
<keyword evidence="11" id="KW-0407">Ion channel</keyword>
<accession>A0AA49JHZ2</accession>
<feature type="transmembrane region" description="Helical" evidence="13">
    <location>
        <begin position="222"/>
        <end position="243"/>
    </location>
</feature>
<keyword evidence="6" id="KW-0631">Potassium channel</keyword>
<keyword evidence="5 13" id="KW-0812">Transmembrane</keyword>
<comment type="catalytic activity">
    <reaction evidence="12">
        <text>K(+)(in) = K(+)(out)</text>
        <dbReference type="Rhea" id="RHEA:29463"/>
        <dbReference type="ChEBI" id="CHEBI:29103"/>
    </reaction>
</comment>
<evidence type="ECO:0000256" key="11">
    <source>
        <dbReference type="ARBA" id="ARBA00023303"/>
    </source>
</evidence>
<evidence type="ECO:0000256" key="5">
    <source>
        <dbReference type="ARBA" id="ARBA00022692"/>
    </source>
</evidence>
<dbReference type="GO" id="GO:0005267">
    <property type="term" value="F:potassium channel activity"/>
    <property type="evidence" value="ECO:0007669"/>
    <property type="project" value="UniProtKB-KW"/>
</dbReference>
<feature type="transmembrane region" description="Helical" evidence="13">
    <location>
        <begin position="54"/>
        <end position="76"/>
    </location>
</feature>
<dbReference type="InterPro" id="IPR010617">
    <property type="entry name" value="TMEM175-like"/>
</dbReference>
<reference evidence="14" key="1">
    <citation type="journal article" date="2023" name="Comput. Struct. Biotechnol. J.">
        <title>Discovery of a novel marine Bacteroidetes with a rich repertoire of carbohydrate-active enzymes.</title>
        <authorList>
            <person name="Chen B."/>
            <person name="Liu G."/>
            <person name="Chen Q."/>
            <person name="Wang H."/>
            <person name="Liu L."/>
            <person name="Tang K."/>
        </authorList>
    </citation>
    <scope>NUCLEOTIDE SEQUENCE</scope>
    <source>
        <strain evidence="14">TK19036</strain>
    </source>
</reference>
<feature type="transmembrane region" description="Helical" evidence="13">
    <location>
        <begin position="154"/>
        <end position="175"/>
    </location>
</feature>
<sequence>MRAKLKQKAVIKTDVFRERGRDSSRLEQLSDGVFALAITLLLISSKIPETAEELISFTGDILAFALSTLVLILIWYQHYLYFLRFGLKDNRTIALNTFLLLVVLFYVYPLKFVISFLLRYFGYLLLMLFGIEFEQEGFHTLVTSVSSWATLPTIMIIYSAGYFSLMLALGLLYRHALHQKAALALSALEQWKTTKVMYQFFIQASVAILSIMISLIAEWTNIPWYAIVGGFIYFLVGPLVYFLEKNFDKKKPQHIDIAHTSVMIEAPHTQTNG</sequence>
<evidence type="ECO:0000256" key="6">
    <source>
        <dbReference type="ARBA" id="ARBA00022826"/>
    </source>
</evidence>
<keyword evidence="10 13" id="KW-0472">Membrane</keyword>
<dbReference type="AlphaFoldDB" id="A0AA49JHZ2"/>
<evidence type="ECO:0000256" key="13">
    <source>
        <dbReference type="SAM" id="Phobius"/>
    </source>
</evidence>
<dbReference type="EMBL" id="CP120682">
    <property type="protein sequence ID" value="WKN39190.1"/>
    <property type="molecule type" value="Genomic_DNA"/>
</dbReference>
<reference evidence="14" key="2">
    <citation type="journal article" date="2024" name="Antonie Van Leeuwenhoek">
        <title>Roseihalotalea indica gen. nov., sp. nov., a halophilic Bacteroidetes from mesopelagic Southwest Indian Ocean with higher carbohydrate metabolic potential.</title>
        <authorList>
            <person name="Chen B."/>
            <person name="Zhang M."/>
            <person name="Lin D."/>
            <person name="Ye J."/>
            <person name="Tang K."/>
        </authorList>
    </citation>
    <scope>NUCLEOTIDE SEQUENCE</scope>
    <source>
        <strain evidence="14">TK19036</strain>
    </source>
</reference>
<evidence type="ECO:0000256" key="9">
    <source>
        <dbReference type="ARBA" id="ARBA00023065"/>
    </source>
</evidence>
<evidence type="ECO:0000256" key="7">
    <source>
        <dbReference type="ARBA" id="ARBA00022958"/>
    </source>
</evidence>
<evidence type="ECO:0000256" key="4">
    <source>
        <dbReference type="ARBA" id="ARBA00022538"/>
    </source>
</evidence>
<keyword evidence="3" id="KW-0813">Transport</keyword>
<organism evidence="14">
    <name type="scientific">Roseihalotalea indica</name>
    <dbReference type="NCBI Taxonomy" id="2867963"/>
    <lineage>
        <taxon>Bacteria</taxon>
        <taxon>Pseudomonadati</taxon>
        <taxon>Bacteroidota</taxon>
        <taxon>Cytophagia</taxon>
        <taxon>Cytophagales</taxon>
        <taxon>Catalimonadaceae</taxon>
        <taxon>Roseihalotalea</taxon>
    </lineage>
</organism>
<evidence type="ECO:0000256" key="1">
    <source>
        <dbReference type="ARBA" id="ARBA00004141"/>
    </source>
</evidence>
<dbReference type="GO" id="GO:0016020">
    <property type="term" value="C:membrane"/>
    <property type="evidence" value="ECO:0007669"/>
    <property type="project" value="UniProtKB-SubCell"/>
</dbReference>
<feature type="transmembrane region" description="Helical" evidence="13">
    <location>
        <begin position="97"/>
        <end position="118"/>
    </location>
</feature>
<keyword evidence="8 13" id="KW-1133">Transmembrane helix</keyword>
<evidence type="ECO:0000256" key="12">
    <source>
        <dbReference type="ARBA" id="ARBA00034430"/>
    </source>
</evidence>
<dbReference type="Pfam" id="PF06736">
    <property type="entry name" value="TMEM175"/>
    <property type="match status" value="1"/>
</dbReference>
<comment type="similarity">
    <text evidence="2">Belongs to the TMEM175 family.</text>
</comment>
<feature type="transmembrane region" description="Helical" evidence="13">
    <location>
        <begin position="196"/>
        <end position="216"/>
    </location>
</feature>
<evidence type="ECO:0000256" key="3">
    <source>
        <dbReference type="ARBA" id="ARBA00022448"/>
    </source>
</evidence>
<evidence type="ECO:0000256" key="2">
    <source>
        <dbReference type="ARBA" id="ARBA00006920"/>
    </source>
</evidence>
<name>A0AA49JHZ2_9BACT</name>
<comment type="subcellular location">
    <subcellularLocation>
        <location evidence="1">Membrane</location>
        <topology evidence="1">Multi-pass membrane protein</topology>
    </subcellularLocation>
</comment>
<evidence type="ECO:0000256" key="10">
    <source>
        <dbReference type="ARBA" id="ARBA00023136"/>
    </source>
</evidence>